<gene>
    <name evidence="1" type="ORF">B296_00023602</name>
</gene>
<evidence type="ECO:0000313" key="1">
    <source>
        <dbReference type="EMBL" id="RRT77819.1"/>
    </source>
</evidence>
<feature type="non-terminal residue" evidence="1">
    <location>
        <position position="1"/>
    </location>
</feature>
<sequence>IEVMKEFKYTPLYLYPHDGLLQRYSSNRSLKSRNYCMTSHNKLRIRSSIFFATLLRLRGAGQLIRAHVTNTFSLTFGTEVVFPTLWVKCFEEEALGKRLWENLDLFKERRAEAHLRTLTYKKVIARLYNQMVRPRHIKSDDLVLRKAEISDLMCSRGKLAIN</sequence>
<name>A0A427ANM5_ENSVE</name>
<protein>
    <submittedName>
        <fullName evidence="1">Uncharacterized protein</fullName>
    </submittedName>
</protein>
<dbReference type="EMBL" id="AMZH03001828">
    <property type="protein sequence ID" value="RRT77819.1"/>
    <property type="molecule type" value="Genomic_DNA"/>
</dbReference>
<dbReference type="AlphaFoldDB" id="A0A427ANM5"/>
<comment type="caution">
    <text evidence="1">The sequence shown here is derived from an EMBL/GenBank/DDBJ whole genome shotgun (WGS) entry which is preliminary data.</text>
</comment>
<reference evidence="1 2" key="1">
    <citation type="journal article" date="2014" name="Agronomy (Basel)">
        <title>A Draft Genome Sequence for Ensete ventricosum, the Drought-Tolerant Tree Against Hunger.</title>
        <authorList>
            <person name="Harrison J."/>
            <person name="Moore K.A."/>
            <person name="Paszkiewicz K."/>
            <person name="Jones T."/>
            <person name="Grant M."/>
            <person name="Ambacheew D."/>
            <person name="Muzemil S."/>
            <person name="Studholme D.J."/>
        </authorList>
    </citation>
    <scope>NUCLEOTIDE SEQUENCE [LARGE SCALE GENOMIC DNA]</scope>
</reference>
<dbReference type="Proteomes" id="UP000287651">
    <property type="component" value="Unassembled WGS sequence"/>
</dbReference>
<organism evidence="1 2">
    <name type="scientific">Ensete ventricosum</name>
    <name type="common">Abyssinian banana</name>
    <name type="synonym">Musa ensete</name>
    <dbReference type="NCBI Taxonomy" id="4639"/>
    <lineage>
        <taxon>Eukaryota</taxon>
        <taxon>Viridiplantae</taxon>
        <taxon>Streptophyta</taxon>
        <taxon>Embryophyta</taxon>
        <taxon>Tracheophyta</taxon>
        <taxon>Spermatophyta</taxon>
        <taxon>Magnoliopsida</taxon>
        <taxon>Liliopsida</taxon>
        <taxon>Zingiberales</taxon>
        <taxon>Musaceae</taxon>
        <taxon>Ensete</taxon>
    </lineage>
</organism>
<accession>A0A427ANM5</accession>
<evidence type="ECO:0000313" key="2">
    <source>
        <dbReference type="Proteomes" id="UP000287651"/>
    </source>
</evidence>
<proteinExistence type="predicted"/>